<evidence type="ECO:0000256" key="1">
    <source>
        <dbReference type="SAM" id="Phobius"/>
    </source>
</evidence>
<dbReference type="AlphaFoldDB" id="E1YK14"/>
<feature type="transmembrane region" description="Helical" evidence="1">
    <location>
        <begin position="47"/>
        <end position="69"/>
    </location>
</feature>
<organism evidence="2">
    <name type="scientific">uncultured Desulfobacterium sp</name>
    <dbReference type="NCBI Taxonomy" id="201089"/>
    <lineage>
        <taxon>Bacteria</taxon>
        <taxon>Pseudomonadati</taxon>
        <taxon>Thermodesulfobacteriota</taxon>
        <taxon>Desulfobacteria</taxon>
        <taxon>Desulfobacterales</taxon>
        <taxon>Desulfobacteriaceae</taxon>
        <taxon>Desulfobacterium</taxon>
        <taxon>environmental samples</taxon>
    </lineage>
</organism>
<accession>E1YK14</accession>
<proteinExistence type="predicted"/>
<reference evidence="2" key="1">
    <citation type="journal article" date="2011" name="Environ. Microbiol.">
        <title>Genomic insights into the metabolic potential of the polycyclic aromatic hydrocarbon degrading sulfate-reducing Deltaproteobacterium N47.</title>
        <authorList>
            <person name="Bergmann F."/>
            <person name="Selesi D."/>
            <person name="Weinmaier T."/>
            <person name="Tischler P."/>
            <person name="Rattei T."/>
            <person name="Meckenstock R.U."/>
        </authorList>
    </citation>
    <scope>NUCLEOTIDE SEQUENCE</scope>
</reference>
<protein>
    <submittedName>
        <fullName evidence="2">Uncharacterized protein</fullName>
    </submittedName>
</protein>
<keyword evidence="1" id="KW-1133">Transmembrane helix</keyword>
<evidence type="ECO:0000313" key="2">
    <source>
        <dbReference type="EMBL" id="CBX31618.1"/>
    </source>
</evidence>
<keyword evidence="1" id="KW-0472">Membrane</keyword>
<dbReference type="EMBL" id="FR695877">
    <property type="protein sequence ID" value="CBX31618.1"/>
    <property type="molecule type" value="Genomic_DNA"/>
</dbReference>
<gene>
    <name evidence="2" type="ORF">N47_E51300</name>
</gene>
<sequence length="126" mass="13749">MAGTISEKLLRCKLFNVFAIRVVNPGLLGNPGDLIFPLAGHPRGFKAAMPFFLMLVPSVHKLIVLRIMYVNPLRFRYMSAAAAAKLLGKGDTYPDRCATQQIDSSGSLGPQPALTFCLRKRLGTDS</sequence>
<keyword evidence="1" id="KW-0812">Transmembrane</keyword>
<name>E1YK14_9BACT</name>